<reference evidence="1 2" key="1">
    <citation type="journal article" date="2021" name="Elife">
        <title>Chloroplast acquisition without the gene transfer in kleptoplastic sea slugs, Plakobranchus ocellatus.</title>
        <authorList>
            <person name="Maeda T."/>
            <person name="Takahashi S."/>
            <person name="Yoshida T."/>
            <person name="Shimamura S."/>
            <person name="Takaki Y."/>
            <person name="Nagai Y."/>
            <person name="Toyoda A."/>
            <person name="Suzuki Y."/>
            <person name="Arimoto A."/>
            <person name="Ishii H."/>
            <person name="Satoh N."/>
            <person name="Nishiyama T."/>
            <person name="Hasebe M."/>
            <person name="Maruyama T."/>
            <person name="Minagawa J."/>
            <person name="Obokata J."/>
            <person name="Shigenobu S."/>
        </authorList>
    </citation>
    <scope>NUCLEOTIDE SEQUENCE [LARGE SCALE GENOMIC DNA]</scope>
</reference>
<accession>A0AAV4CCX7</accession>
<dbReference type="AlphaFoldDB" id="A0AAV4CCX7"/>
<comment type="caution">
    <text evidence="1">The sequence shown here is derived from an EMBL/GenBank/DDBJ whole genome shotgun (WGS) entry which is preliminary data.</text>
</comment>
<keyword evidence="2" id="KW-1185">Reference proteome</keyword>
<proteinExistence type="predicted"/>
<name>A0AAV4CCX7_9GAST</name>
<gene>
    <name evidence="1" type="ORF">PoB_005507900</name>
</gene>
<dbReference type="EMBL" id="BLXT01006043">
    <property type="protein sequence ID" value="GFO28574.1"/>
    <property type="molecule type" value="Genomic_DNA"/>
</dbReference>
<evidence type="ECO:0000313" key="2">
    <source>
        <dbReference type="Proteomes" id="UP000735302"/>
    </source>
</evidence>
<sequence length="133" mass="14886">MVFVVPPLQTYGNHLKVHPNNDVVPTDGISEEEKQYICVRTLNSRSPPTGGELPIVRDFQRTLPDNRKNRPGTVFFPQAVLHAIVRRQRRNHGTNPSTAVRYPLETPLLPPCALPGPSKACSKVLQPIKMTCR</sequence>
<dbReference type="Proteomes" id="UP000735302">
    <property type="component" value="Unassembled WGS sequence"/>
</dbReference>
<protein>
    <submittedName>
        <fullName evidence="1">Uncharacterized protein</fullName>
    </submittedName>
</protein>
<organism evidence="1 2">
    <name type="scientific">Plakobranchus ocellatus</name>
    <dbReference type="NCBI Taxonomy" id="259542"/>
    <lineage>
        <taxon>Eukaryota</taxon>
        <taxon>Metazoa</taxon>
        <taxon>Spiralia</taxon>
        <taxon>Lophotrochozoa</taxon>
        <taxon>Mollusca</taxon>
        <taxon>Gastropoda</taxon>
        <taxon>Heterobranchia</taxon>
        <taxon>Euthyneura</taxon>
        <taxon>Panpulmonata</taxon>
        <taxon>Sacoglossa</taxon>
        <taxon>Placobranchoidea</taxon>
        <taxon>Plakobranchidae</taxon>
        <taxon>Plakobranchus</taxon>
    </lineage>
</organism>
<evidence type="ECO:0000313" key="1">
    <source>
        <dbReference type="EMBL" id="GFO28574.1"/>
    </source>
</evidence>